<sequence length="369" mass="40685">MHSRIFSRGVMVLPASASCLWVVVMLRVGFVHGMSMPTKQRHPQNVAGSLFVDHSCIDCDTCRWMSSTVFGRTKAGLGGQSVVYKQPESDAERKDAYAAMVACPTGSIRLETPDPLMREVIGSFPRLIDPSMPGVFHLGFHDEMSFGATPYLVAGFAKDEAGNPVNVMMDTPRFSERLAKAIDAVGGLHYYLLSHKDDVASMEKWKARFPGVKRVMHEADITTTQQWPYIDTTSVEIKLPGSEREWKLLPGLSAIHTPGHSQGSVTFIASAAFTGGEACAFTGDHLCFSSRLGRIDGMGRYGWDTNLQADSIRRLADEEFLWILPGHGRRYQFRDETERHAAITKAADDFKKDPLGKNAPGPVFSVVSQ</sequence>
<name>A0A7S2WU26_9STRA</name>
<reference evidence="1" key="1">
    <citation type="submission" date="2021-01" db="EMBL/GenBank/DDBJ databases">
        <authorList>
            <person name="Corre E."/>
            <person name="Pelletier E."/>
            <person name="Niang G."/>
            <person name="Scheremetjew M."/>
            <person name="Finn R."/>
            <person name="Kale V."/>
            <person name="Holt S."/>
            <person name="Cochrane G."/>
            <person name="Meng A."/>
            <person name="Brown T."/>
            <person name="Cohen L."/>
        </authorList>
    </citation>
    <scope>NUCLEOTIDE SEQUENCE</scope>
    <source>
        <strain evidence="1">CCMP1243</strain>
    </source>
</reference>
<dbReference type="Gene3D" id="3.60.15.10">
    <property type="entry name" value="Ribonuclease Z/Hydroxyacylglutathione hydrolase-like"/>
    <property type="match status" value="1"/>
</dbReference>
<gene>
    <name evidence="1" type="ORF">RMAR1173_LOCUS18672</name>
</gene>
<dbReference type="PANTHER" id="PTHR42773">
    <property type="entry name" value="METALLO-BETA-LACTAMASE-RELATED"/>
    <property type="match status" value="1"/>
</dbReference>
<proteinExistence type="predicted"/>
<organism evidence="1">
    <name type="scientific">Rhizochromulina marina</name>
    <dbReference type="NCBI Taxonomy" id="1034831"/>
    <lineage>
        <taxon>Eukaryota</taxon>
        <taxon>Sar</taxon>
        <taxon>Stramenopiles</taxon>
        <taxon>Ochrophyta</taxon>
        <taxon>Dictyochophyceae</taxon>
        <taxon>Rhizochromulinales</taxon>
        <taxon>Rhizochromulina</taxon>
    </lineage>
</organism>
<evidence type="ECO:0000313" key="1">
    <source>
        <dbReference type="EMBL" id="CAD9707681.1"/>
    </source>
</evidence>
<dbReference type="PANTHER" id="PTHR42773:SF1">
    <property type="entry name" value="METALLO-BETA-LACTAMASE FAMILY PROTEIN"/>
    <property type="match status" value="1"/>
</dbReference>
<dbReference type="Pfam" id="PF13370">
    <property type="entry name" value="Fer4_13"/>
    <property type="match status" value="1"/>
</dbReference>
<dbReference type="EMBL" id="HBHJ01028221">
    <property type="protein sequence ID" value="CAD9707681.1"/>
    <property type="molecule type" value="Transcribed_RNA"/>
</dbReference>
<dbReference type="AlphaFoldDB" id="A0A7S2WU26"/>
<dbReference type="SUPFAM" id="SSF56281">
    <property type="entry name" value="Metallo-hydrolase/oxidoreductase"/>
    <property type="match status" value="1"/>
</dbReference>
<dbReference type="PROSITE" id="PS51257">
    <property type="entry name" value="PROKAR_LIPOPROTEIN"/>
    <property type="match status" value="1"/>
</dbReference>
<dbReference type="InterPro" id="IPR036866">
    <property type="entry name" value="RibonucZ/Hydroxyglut_hydro"/>
</dbReference>
<protein>
    <recommendedName>
        <fullName evidence="2">Metallo-beta-lactamase domain-containing protein</fullName>
    </recommendedName>
</protein>
<evidence type="ECO:0008006" key="2">
    <source>
        <dbReference type="Google" id="ProtNLM"/>
    </source>
</evidence>
<dbReference type="Gene3D" id="3.30.70.20">
    <property type="match status" value="1"/>
</dbReference>
<accession>A0A7S2WU26</accession>